<reference evidence="22 23" key="1">
    <citation type="journal article" date="2017" name="PLoS Biol.">
        <title>The sea cucumber genome provides insights into morphological evolution and visceral regeneration.</title>
        <authorList>
            <person name="Zhang X."/>
            <person name="Sun L."/>
            <person name="Yuan J."/>
            <person name="Sun Y."/>
            <person name="Gao Y."/>
            <person name="Zhang L."/>
            <person name="Li S."/>
            <person name="Dai H."/>
            <person name="Hamel J.F."/>
            <person name="Liu C."/>
            <person name="Yu Y."/>
            <person name="Liu S."/>
            <person name="Lin W."/>
            <person name="Guo K."/>
            <person name="Jin S."/>
            <person name="Xu P."/>
            <person name="Storey K.B."/>
            <person name="Huan P."/>
            <person name="Zhang T."/>
            <person name="Zhou Y."/>
            <person name="Zhang J."/>
            <person name="Lin C."/>
            <person name="Li X."/>
            <person name="Xing L."/>
            <person name="Huo D."/>
            <person name="Sun M."/>
            <person name="Wang L."/>
            <person name="Mercier A."/>
            <person name="Li F."/>
            <person name="Yang H."/>
            <person name="Xiang J."/>
        </authorList>
    </citation>
    <scope>NUCLEOTIDE SEQUENCE [LARGE SCALE GENOMIC DNA]</scope>
    <source>
        <strain evidence="22">Shaxun</strain>
        <tissue evidence="22">Muscle</tissue>
    </source>
</reference>
<feature type="active site" evidence="15">
    <location>
        <position position="351"/>
    </location>
</feature>
<evidence type="ECO:0000256" key="7">
    <source>
        <dbReference type="ARBA" id="ARBA00022741"/>
    </source>
</evidence>
<feature type="transmembrane region" description="Helical" evidence="20">
    <location>
        <begin position="16"/>
        <end position="39"/>
    </location>
</feature>
<keyword evidence="8 19" id="KW-0802">TPR repeat</keyword>
<accession>A0A2G8KVP1</accession>
<feature type="domain" description="Fido" evidence="21">
    <location>
        <begin position="273"/>
        <end position="408"/>
    </location>
</feature>
<evidence type="ECO:0000256" key="1">
    <source>
        <dbReference type="ARBA" id="ARBA00004167"/>
    </source>
</evidence>
<dbReference type="GO" id="GO:0005524">
    <property type="term" value="F:ATP binding"/>
    <property type="evidence" value="ECO:0007669"/>
    <property type="project" value="UniProtKB-KW"/>
</dbReference>
<feature type="binding site" evidence="16">
    <location>
        <begin position="355"/>
        <end position="362"/>
    </location>
    <ligand>
        <name>ATP</name>
        <dbReference type="ChEBI" id="CHEBI:30616"/>
    </ligand>
</feature>
<dbReference type="PROSITE" id="PS50005">
    <property type="entry name" value="TPR"/>
    <property type="match status" value="1"/>
</dbReference>
<evidence type="ECO:0000256" key="14">
    <source>
        <dbReference type="ARBA" id="ARBA00048696"/>
    </source>
</evidence>
<dbReference type="EMBL" id="MRZV01000346">
    <property type="protein sequence ID" value="PIK52032.1"/>
    <property type="molecule type" value="Genomic_DNA"/>
</dbReference>
<evidence type="ECO:0000256" key="9">
    <source>
        <dbReference type="ARBA" id="ARBA00022840"/>
    </source>
</evidence>
<dbReference type="Gene3D" id="1.10.3290.10">
    <property type="entry name" value="Fido-like domain"/>
    <property type="match status" value="1"/>
</dbReference>
<evidence type="ECO:0000256" key="19">
    <source>
        <dbReference type="PROSITE-ProRule" id="PRU00339"/>
    </source>
</evidence>
<evidence type="ECO:0000256" key="2">
    <source>
        <dbReference type="ARBA" id="ARBA00009742"/>
    </source>
</evidence>
<keyword evidence="5" id="KW-0548">Nucleotidyltransferase</keyword>
<dbReference type="GO" id="GO:0016020">
    <property type="term" value="C:membrane"/>
    <property type="evidence" value="ECO:0007669"/>
    <property type="project" value="UniProtKB-SubCell"/>
</dbReference>
<evidence type="ECO:0000256" key="5">
    <source>
        <dbReference type="ARBA" id="ARBA00022695"/>
    </source>
</evidence>
<keyword evidence="23" id="KW-1185">Reference proteome</keyword>
<keyword evidence="10 20" id="KW-1133">Transmembrane helix</keyword>
<feature type="binding site" evidence="16">
    <location>
        <begin position="387"/>
        <end position="388"/>
    </location>
    <ligand>
        <name>ATP</name>
        <dbReference type="ChEBI" id="CHEBI:30616"/>
    </ligand>
</feature>
<evidence type="ECO:0000256" key="17">
    <source>
        <dbReference type="PIRSR" id="PIRSR640198-3"/>
    </source>
</evidence>
<protein>
    <recommendedName>
        <fullName evidence="12">protein adenylyltransferase</fullName>
        <ecNumber evidence="12">2.7.7.108</ecNumber>
    </recommendedName>
</protein>
<dbReference type="SUPFAM" id="SSF140931">
    <property type="entry name" value="Fic-like"/>
    <property type="match status" value="1"/>
</dbReference>
<dbReference type="InterPro" id="IPR003812">
    <property type="entry name" value="Fido"/>
</dbReference>
<dbReference type="InterPro" id="IPR036597">
    <property type="entry name" value="Fido-like_dom_sf"/>
</dbReference>
<comment type="subcellular location">
    <subcellularLocation>
        <location evidence="1">Membrane</location>
        <topology evidence="1">Single-pass membrane protein</topology>
    </subcellularLocation>
</comment>
<sequence length="443" mass="49952">MCRTSEIHITVNRSSLVCFLFGGIMTAVLLSAFNTNYLLSFPGGWSRLRKHVVERALLVPGIGSSAMIPVSNPLMEWALTGPKLTSEPKVLKGETLAALHQAIDAKERGKKEKALKLFQHALALDPSHSDVLNEYGEFLEEDDIVKADHLYTCAVLLNDSHPRALSNLRRTSNKVAEIDKEMFDKIDRKLAQFFEISESSRVFERARQEFYYLQIYHTTAIEGNTLTLEQMRSIMETGLAIGGKSILEHNEVLGLDAALQFINNTLMQRIGAITVRDILAIHQRVMGYVDPIDAGHVRTTQVFIGGHVPPPSTEVEELMDEFVEWLNSEEALLLHPVEFAALAHYKFVYIHPFADGNGRTARLLMNLILMRSGYPPVILKLSERHTYYEVIKKGNMGDIRPFIRFISQNLDAMLNAYIYLDEDRDHSIAEVKDKKDVTVIDGG</sequence>
<evidence type="ECO:0000256" key="15">
    <source>
        <dbReference type="PIRSR" id="PIRSR640198-1"/>
    </source>
</evidence>
<evidence type="ECO:0000259" key="21">
    <source>
        <dbReference type="PROSITE" id="PS51459"/>
    </source>
</evidence>
<comment type="catalytic activity">
    <reaction evidence="13">
        <text>L-threonyl-[protein] + ATP = 3-O-(5'-adenylyl)-L-threonyl-[protein] + diphosphate</text>
        <dbReference type="Rhea" id="RHEA:54292"/>
        <dbReference type="Rhea" id="RHEA-COMP:11060"/>
        <dbReference type="Rhea" id="RHEA-COMP:13847"/>
        <dbReference type="ChEBI" id="CHEBI:30013"/>
        <dbReference type="ChEBI" id="CHEBI:30616"/>
        <dbReference type="ChEBI" id="CHEBI:33019"/>
        <dbReference type="ChEBI" id="CHEBI:138113"/>
        <dbReference type="EC" id="2.7.7.108"/>
    </reaction>
</comment>
<dbReference type="InterPro" id="IPR019734">
    <property type="entry name" value="TPR_rpt"/>
</dbReference>
<dbReference type="EC" id="2.7.7.108" evidence="12"/>
<evidence type="ECO:0000256" key="4">
    <source>
        <dbReference type="ARBA" id="ARBA00022692"/>
    </source>
</evidence>
<feature type="binding site" evidence="16">
    <location>
        <position position="395"/>
    </location>
    <ligand>
        <name>ATP</name>
        <dbReference type="ChEBI" id="CHEBI:30616"/>
    </ligand>
</feature>
<feature type="site" description="Important for autoinhibition of adenylyltransferase activity" evidence="17">
    <location>
        <position position="222"/>
    </location>
</feature>
<evidence type="ECO:0000256" key="18">
    <source>
        <dbReference type="PIRSR" id="PIRSR640198-4"/>
    </source>
</evidence>
<evidence type="ECO:0000256" key="11">
    <source>
        <dbReference type="ARBA" id="ARBA00023136"/>
    </source>
</evidence>
<dbReference type="Gene3D" id="1.25.40.10">
    <property type="entry name" value="Tetratricopeptide repeat domain"/>
    <property type="match status" value="1"/>
</dbReference>
<organism evidence="22 23">
    <name type="scientific">Stichopus japonicus</name>
    <name type="common">Sea cucumber</name>
    <dbReference type="NCBI Taxonomy" id="307972"/>
    <lineage>
        <taxon>Eukaryota</taxon>
        <taxon>Metazoa</taxon>
        <taxon>Echinodermata</taxon>
        <taxon>Eleutherozoa</taxon>
        <taxon>Echinozoa</taxon>
        <taxon>Holothuroidea</taxon>
        <taxon>Aspidochirotacea</taxon>
        <taxon>Aspidochirotida</taxon>
        <taxon>Stichopodidae</taxon>
        <taxon>Apostichopus</taxon>
    </lineage>
</organism>
<keyword evidence="9 16" id="KW-0067">ATP-binding</keyword>
<evidence type="ECO:0000256" key="13">
    <source>
        <dbReference type="ARBA" id="ARBA00047939"/>
    </source>
</evidence>
<comment type="catalytic activity">
    <reaction evidence="14">
        <text>L-tyrosyl-[protein] + ATP = O-(5'-adenylyl)-L-tyrosyl-[protein] + diphosphate</text>
        <dbReference type="Rhea" id="RHEA:54288"/>
        <dbReference type="Rhea" id="RHEA-COMP:10136"/>
        <dbReference type="Rhea" id="RHEA-COMP:13846"/>
        <dbReference type="ChEBI" id="CHEBI:30616"/>
        <dbReference type="ChEBI" id="CHEBI:33019"/>
        <dbReference type="ChEBI" id="CHEBI:46858"/>
        <dbReference type="ChEBI" id="CHEBI:83624"/>
        <dbReference type="EC" id="2.7.7.108"/>
    </reaction>
</comment>
<dbReference type="PANTHER" id="PTHR13504">
    <property type="entry name" value="FIDO DOMAIN-CONTAINING PROTEIN DDB_G0283145"/>
    <property type="match status" value="1"/>
</dbReference>
<dbReference type="Pfam" id="PF02661">
    <property type="entry name" value="Fic"/>
    <property type="match status" value="1"/>
</dbReference>
<dbReference type="GO" id="GO:0070733">
    <property type="term" value="F:AMPylase activity"/>
    <property type="evidence" value="ECO:0007669"/>
    <property type="project" value="UniProtKB-EC"/>
</dbReference>
<dbReference type="InterPro" id="IPR040198">
    <property type="entry name" value="Fido_containing"/>
</dbReference>
<evidence type="ECO:0000256" key="12">
    <source>
        <dbReference type="ARBA" id="ARBA00034531"/>
    </source>
</evidence>
<keyword evidence="7 16" id="KW-0547">Nucleotide-binding</keyword>
<evidence type="ECO:0000313" key="22">
    <source>
        <dbReference type="EMBL" id="PIK52032.1"/>
    </source>
</evidence>
<dbReference type="SUPFAM" id="SSF48452">
    <property type="entry name" value="TPR-like"/>
    <property type="match status" value="1"/>
</dbReference>
<dbReference type="OrthoDB" id="439046at2759"/>
<keyword evidence="11 20" id="KW-0472">Membrane</keyword>
<evidence type="ECO:0000256" key="3">
    <source>
        <dbReference type="ARBA" id="ARBA00022679"/>
    </source>
</evidence>
<dbReference type="PANTHER" id="PTHR13504:SF34">
    <property type="entry name" value="PROTEIN ADENYLYLTRANSFERASE FICD"/>
    <property type="match status" value="1"/>
</dbReference>
<evidence type="ECO:0000313" key="23">
    <source>
        <dbReference type="Proteomes" id="UP000230750"/>
    </source>
</evidence>
<comment type="caution">
    <text evidence="22">The sequence shown here is derived from an EMBL/GenBank/DDBJ whole genome shotgun (WGS) entry which is preliminary data.</text>
</comment>
<feature type="glycosylation site" description="N-linked (GlcNAc...) asparagine" evidence="18">
    <location>
        <position position="263"/>
    </location>
</feature>
<dbReference type="AlphaFoldDB" id="A0A2G8KVP1"/>
<proteinExistence type="inferred from homology"/>
<keyword evidence="3 22" id="KW-0808">Transferase</keyword>
<keyword evidence="4 20" id="KW-0812">Transmembrane</keyword>
<comment type="similarity">
    <text evidence="2">Belongs to the fic family.</text>
</comment>
<evidence type="ECO:0000256" key="16">
    <source>
        <dbReference type="PIRSR" id="PIRSR640198-2"/>
    </source>
</evidence>
<feature type="repeat" description="TPR" evidence="19">
    <location>
        <begin position="95"/>
        <end position="128"/>
    </location>
</feature>
<dbReference type="PROSITE" id="PS51459">
    <property type="entry name" value="FIDO"/>
    <property type="match status" value="1"/>
</dbReference>
<evidence type="ECO:0000256" key="20">
    <source>
        <dbReference type="SAM" id="Phobius"/>
    </source>
</evidence>
<dbReference type="Proteomes" id="UP000230750">
    <property type="component" value="Unassembled WGS sequence"/>
</dbReference>
<dbReference type="InterPro" id="IPR011990">
    <property type="entry name" value="TPR-like_helical_dom_sf"/>
</dbReference>
<evidence type="ECO:0000256" key="6">
    <source>
        <dbReference type="ARBA" id="ARBA00022737"/>
    </source>
</evidence>
<evidence type="ECO:0000256" key="10">
    <source>
        <dbReference type="ARBA" id="ARBA00022989"/>
    </source>
</evidence>
<evidence type="ECO:0000256" key="8">
    <source>
        <dbReference type="ARBA" id="ARBA00022803"/>
    </source>
</evidence>
<name>A0A2G8KVP1_STIJA</name>
<keyword evidence="6" id="KW-0677">Repeat</keyword>
<gene>
    <name evidence="22" type="ORF">BSL78_11105</name>
</gene>
<dbReference type="STRING" id="307972.A0A2G8KVP1"/>